<organism evidence="2 3">
    <name type="scientific">Dyella humi</name>
    <dbReference type="NCBI Taxonomy" id="1770547"/>
    <lineage>
        <taxon>Bacteria</taxon>
        <taxon>Pseudomonadati</taxon>
        <taxon>Pseudomonadota</taxon>
        <taxon>Gammaproteobacteria</taxon>
        <taxon>Lysobacterales</taxon>
        <taxon>Rhodanobacteraceae</taxon>
        <taxon>Dyella</taxon>
    </lineage>
</organism>
<gene>
    <name evidence="2" type="ORF">ISP18_11740</name>
</gene>
<accession>A0ABW8IJ81</accession>
<dbReference type="EMBL" id="JADIKI010000023">
    <property type="protein sequence ID" value="MFK2855267.1"/>
    <property type="molecule type" value="Genomic_DNA"/>
</dbReference>
<dbReference type="PANTHER" id="PTHR18964:SF149">
    <property type="entry name" value="BIFUNCTIONAL UDP-N-ACETYLGLUCOSAMINE 2-EPIMERASE_N-ACETYLMANNOSAMINE KINASE"/>
    <property type="match status" value="1"/>
</dbReference>
<dbReference type="Pfam" id="PF00480">
    <property type="entry name" value="ROK"/>
    <property type="match status" value="1"/>
</dbReference>
<keyword evidence="3" id="KW-1185">Reference proteome</keyword>
<dbReference type="Gene3D" id="3.30.420.40">
    <property type="match status" value="2"/>
</dbReference>
<dbReference type="SUPFAM" id="SSF53067">
    <property type="entry name" value="Actin-like ATPase domain"/>
    <property type="match status" value="1"/>
</dbReference>
<proteinExistence type="inferred from homology"/>
<protein>
    <submittedName>
        <fullName evidence="2">ROK family transcriptional regulator</fullName>
    </submittedName>
</protein>
<reference evidence="2 3" key="1">
    <citation type="submission" date="2020-10" db="EMBL/GenBank/DDBJ databases">
        <title>Phylogeny of dyella-like bacteria.</title>
        <authorList>
            <person name="Fu J."/>
        </authorList>
    </citation>
    <scope>NUCLEOTIDE SEQUENCE [LARGE SCALE GENOMIC DNA]</scope>
    <source>
        <strain evidence="2 3">DHG40</strain>
    </source>
</reference>
<dbReference type="InterPro" id="IPR000600">
    <property type="entry name" value="ROK"/>
</dbReference>
<dbReference type="RefSeq" id="WP_380006343.1">
    <property type="nucleotide sequence ID" value="NZ_JADIKI010000023.1"/>
</dbReference>
<evidence type="ECO:0000313" key="2">
    <source>
        <dbReference type="EMBL" id="MFK2855267.1"/>
    </source>
</evidence>
<dbReference type="Proteomes" id="UP001620409">
    <property type="component" value="Unassembled WGS sequence"/>
</dbReference>
<dbReference type="InterPro" id="IPR043129">
    <property type="entry name" value="ATPase_NBD"/>
</dbReference>
<evidence type="ECO:0000313" key="3">
    <source>
        <dbReference type="Proteomes" id="UP001620409"/>
    </source>
</evidence>
<dbReference type="InterPro" id="IPR036388">
    <property type="entry name" value="WH-like_DNA-bd_sf"/>
</dbReference>
<comment type="similarity">
    <text evidence="1">Belongs to the ROK (NagC/XylR) family.</text>
</comment>
<dbReference type="SUPFAM" id="SSF46785">
    <property type="entry name" value="Winged helix' DNA-binding domain"/>
    <property type="match status" value="1"/>
</dbReference>
<evidence type="ECO:0000256" key="1">
    <source>
        <dbReference type="ARBA" id="ARBA00006479"/>
    </source>
</evidence>
<comment type="caution">
    <text evidence="2">The sequence shown here is derived from an EMBL/GenBank/DDBJ whole genome shotgun (WGS) entry which is preliminary data.</text>
</comment>
<name>A0ABW8IJ81_9GAMM</name>
<sequence>MTEMTMNCDLGFNERRILDLLRSRGPMSRADLARMTALTTPSLTRLAQTLSDNQLLLELHKVRDGQRGKPAQLIKLNPDGAFAVGIAVQSEYLSACIIDFEGQPRATVTHNLAEADPDVVATLSANMLDQLLSDAGVSRKRVLGAGICMPGTAMGEYGTGLKLASKHSFPAEYSAWLPLDISKHFEQALALPCWLENSSKASALADMYFGAGQRLRNFAVIHIEYGIGGGLILERRHYRGTLGRAAEFGGLYPYDKPRPSGRDLLLFLAGRMSKPPKLIRDLTQTHLPDLLIAEWVERVGPQLLELSRYLSVALDIEAIVFNGLLPLPVFIHIARMLREQLPRNMPPGLSVPEIIVSQHAKSGLELGAASLPLHFMTSAASHKA</sequence>
<dbReference type="InterPro" id="IPR036390">
    <property type="entry name" value="WH_DNA-bd_sf"/>
</dbReference>
<dbReference type="Gene3D" id="1.10.10.10">
    <property type="entry name" value="Winged helix-like DNA-binding domain superfamily/Winged helix DNA-binding domain"/>
    <property type="match status" value="1"/>
</dbReference>
<dbReference type="PANTHER" id="PTHR18964">
    <property type="entry name" value="ROK (REPRESSOR, ORF, KINASE) FAMILY"/>
    <property type="match status" value="1"/>
</dbReference>